<evidence type="ECO:0000313" key="6">
    <source>
        <dbReference type="Proteomes" id="UP000467240"/>
    </source>
</evidence>
<dbReference type="GO" id="GO:0006508">
    <property type="term" value="P:proteolysis"/>
    <property type="evidence" value="ECO:0007669"/>
    <property type="project" value="UniProtKB-KW"/>
</dbReference>
<feature type="transmembrane region" description="Helical" evidence="2">
    <location>
        <begin position="310"/>
        <end position="333"/>
    </location>
</feature>
<name>A0A7J5BSS8_9MICO</name>
<evidence type="ECO:0000256" key="1">
    <source>
        <dbReference type="SAM" id="MobiDB-lite"/>
    </source>
</evidence>
<feature type="compositionally biased region" description="Polar residues" evidence="1">
    <location>
        <begin position="95"/>
        <end position="110"/>
    </location>
</feature>
<feature type="compositionally biased region" description="Low complexity" evidence="1">
    <location>
        <begin position="58"/>
        <end position="69"/>
    </location>
</feature>
<keyword evidence="2" id="KW-0812">Transmembrane</keyword>
<proteinExistence type="predicted"/>
<gene>
    <name evidence="5" type="ORF">F8O01_08870</name>
</gene>
<keyword evidence="2" id="KW-1133">Transmembrane helix</keyword>
<sequence>MRAASASASSRSPSARAAVAPSATASPPPAVMSRPVPSTVPGSPSNTSHCVTERRRTTPPTARVVTRGPITNDRFAKPSNGTNRCIPAEAVRPSASATSTNRIASATPTTGRRRSQRSTNHSPTTASRFRAPSHGGGSSDQADCTRKSMTAGASVSAKARSMYCGCARPSGRCDIERMYVGALAADRGRDLGHADACRSGRAVRGGVDGRSRDGARPAKRRNDMSDHGTSHTDAARAHSVPLAGPAGRPRPAPGHDAATTDLATRRVRFWRHPVTVAVSSVLTLVVMIPAGMLAQFLLAPLAGDDLTPVTASFLAFGIAVPMCATAILVVFLLRRLARLPFRTIGILPVSRLWLVVPAALAAFAIVAASALVGQVLAGGAWGFTAPETVGPGELTLLLVLSCVYALCSQAFPEELVFRGHLMSALRGRMPAWGVIVLSSLLFGVLHLVSQSSAEGAWERSLYALAAGAFGFAAAAFFHVTGSVWGSVGIHWGLHIGLRLVPFEANDDGTVLLSQILGFVLVGVAVLRLGRRRERGAVRATSGAPIEN</sequence>
<evidence type="ECO:0000313" key="5">
    <source>
        <dbReference type="EMBL" id="KAB1657364.1"/>
    </source>
</evidence>
<feature type="transmembrane region" description="Helical" evidence="2">
    <location>
        <begin position="461"/>
        <end position="491"/>
    </location>
</feature>
<dbReference type="PANTHER" id="PTHR39430">
    <property type="entry name" value="MEMBRANE-ASSOCIATED PROTEASE-RELATED"/>
    <property type="match status" value="1"/>
</dbReference>
<feature type="region of interest" description="Disordered" evidence="1">
    <location>
        <begin position="1"/>
        <end position="146"/>
    </location>
</feature>
<accession>A0A7J5BSS8</accession>
<keyword evidence="5" id="KW-0645">Protease</keyword>
<dbReference type="PANTHER" id="PTHR39430:SF1">
    <property type="entry name" value="PROTEASE"/>
    <property type="match status" value="1"/>
</dbReference>
<feature type="domain" description="CAAX prenyl protease 2/Lysostaphin resistance protein A-like" evidence="4">
    <location>
        <begin position="398"/>
        <end position="493"/>
    </location>
</feature>
<keyword evidence="5" id="KW-0482">Metalloprotease</keyword>
<feature type="transmembrane region" description="Helical" evidence="2">
    <location>
        <begin position="429"/>
        <end position="449"/>
    </location>
</feature>
<feature type="compositionally biased region" description="Polar residues" evidence="1">
    <location>
        <begin position="117"/>
        <end position="127"/>
    </location>
</feature>
<keyword evidence="6" id="KW-1185">Reference proteome</keyword>
<reference evidence="5 6" key="1">
    <citation type="submission" date="2019-09" db="EMBL/GenBank/DDBJ databases">
        <title>Phylogeny of genus Pseudoclavibacter and closely related genus.</title>
        <authorList>
            <person name="Li Y."/>
        </authorList>
    </citation>
    <scope>NUCLEOTIDE SEQUENCE [LARGE SCALE GENOMIC DNA]</scope>
    <source>
        <strain evidence="5 6">DSM 23821</strain>
    </source>
</reference>
<protein>
    <submittedName>
        <fullName evidence="5">CPBP family intramembrane metalloprotease</fullName>
    </submittedName>
</protein>
<feature type="compositionally biased region" description="Basic and acidic residues" evidence="1">
    <location>
        <begin position="207"/>
        <end position="236"/>
    </location>
</feature>
<feature type="transmembrane region" description="Helical" evidence="2">
    <location>
        <begin position="511"/>
        <end position="529"/>
    </location>
</feature>
<feature type="region of interest" description="Disordered" evidence="1">
    <location>
        <begin position="201"/>
        <end position="257"/>
    </location>
</feature>
<dbReference type="GO" id="GO:0080120">
    <property type="term" value="P:CAAX-box protein maturation"/>
    <property type="evidence" value="ECO:0007669"/>
    <property type="project" value="UniProtKB-ARBA"/>
</dbReference>
<comment type="caution">
    <text evidence="5">The sequence shown here is derived from an EMBL/GenBank/DDBJ whole genome shotgun (WGS) entry which is preliminary data.</text>
</comment>
<feature type="chain" id="PRO_5029911412" evidence="3">
    <location>
        <begin position="18"/>
        <end position="547"/>
    </location>
</feature>
<feature type="compositionally biased region" description="Low complexity" evidence="1">
    <location>
        <begin position="1"/>
        <end position="25"/>
    </location>
</feature>
<dbReference type="OrthoDB" id="4424461at2"/>
<keyword evidence="2" id="KW-0472">Membrane</keyword>
<dbReference type="GO" id="GO:0004175">
    <property type="term" value="F:endopeptidase activity"/>
    <property type="evidence" value="ECO:0007669"/>
    <property type="project" value="UniProtKB-ARBA"/>
</dbReference>
<organism evidence="5 6">
    <name type="scientific">Pseudoclavibacter chungangensis</name>
    <dbReference type="NCBI Taxonomy" id="587635"/>
    <lineage>
        <taxon>Bacteria</taxon>
        <taxon>Bacillati</taxon>
        <taxon>Actinomycetota</taxon>
        <taxon>Actinomycetes</taxon>
        <taxon>Micrococcales</taxon>
        <taxon>Microbacteriaceae</taxon>
        <taxon>Pseudoclavibacter</taxon>
    </lineage>
</organism>
<feature type="compositionally biased region" description="Polar residues" evidence="1">
    <location>
        <begin position="40"/>
        <end position="50"/>
    </location>
</feature>
<feature type="transmembrane region" description="Helical" evidence="2">
    <location>
        <begin position="354"/>
        <end position="377"/>
    </location>
</feature>
<dbReference type="Proteomes" id="UP000467240">
    <property type="component" value="Unassembled WGS sequence"/>
</dbReference>
<evidence type="ECO:0000256" key="3">
    <source>
        <dbReference type="SAM" id="SignalP"/>
    </source>
</evidence>
<keyword evidence="3" id="KW-0732">Signal</keyword>
<dbReference type="GO" id="GO:0008237">
    <property type="term" value="F:metallopeptidase activity"/>
    <property type="evidence" value="ECO:0007669"/>
    <property type="project" value="UniProtKB-KW"/>
</dbReference>
<dbReference type="InterPro" id="IPR003675">
    <property type="entry name" value="Rce1/LyrA-like_dom"/>
</dbReference>
<feature type="transmembrane region" description="Helical" evidence="2">
    <location>
        <begin position="274"/>
        <end position="298"/>
    </location>
</feature>
<evidence type="ECO:0000259" key="4">
    <source>
        <dbReference type="Pfam" id="PF02517"/>
    </source>
</evidence>
<dbReference type="Pfam" id="PF02517">
    <property type="entry name" value="Rce1-like"/>
    <property type="match status" value="1"/>
</dbReference>
<dbReference type="EMBL" id="WBJZ01000009">
    <property type="protein sequence ID" value="KAB1657364.1"/>
    <property type="molecule type" value="Genomic_DNA"/>
</dbReference>
<dbReference type="AlphaFoldDB" id="A0A7J5BSS8"/>
<feature type="signal peptide" evidence="3">
    <location>
        <begin position="1"/>
        <end position="17"/>
    </location>
</feature>
<keyword evidence="5" id="KW-0378">Hydrolase</keyword>
<evidence type="ECO:0000256" key="2">
    <source>
        <dbReference type="SAM" id="Phobius"/>
    </source>
</evidence>